<dbReference type="SUPFAM" id="SSF159245">
    <property type="entry name" value="AttH-like"/>
    <property type="match status" value="1"/>
</dbReference>
<keyword evidence="3" id="KW-1185">Reference proteome</keyword>
<dbReference type="RefSeq" id="WP_171223537.1">
    <property type="nucleotide sequence ID" value="NZ_CP053085.1"/>
</dbReference>
<dbReference type="KEGG" id="ggr:HKW67_00575"/>
<dbReference type="AlphaFoldDB" id="A0A6M4IPC6"/>
<evidence type="ECO:0000313" key="3">
    <source>
        <dbReference type="Proteomes" id="UP000500938"/>
    </source>
</evidence>
<accession>A0A6M4IPC6</accession>
<keyword evidence="1" id="KW-0472">Membrane</keyword>
<feature type="transmembrane region" description="Helical" evidence="1">
    <location>
        <begin position="28"/>
        <end position="48"/>
    </location>
</feature>
<keyword evidence="1" id="KW-0812">Transmembrane</keyword>
<dbReference type="EMBL" id="CP053085">
    <property type="protein sequence ID" value="QJR34111.1"/>
    <property type="molecule type" value="Genomic_DNA"/>
</dbReference>
<protein>
    <submittedName>
        <fullName evidence="2">Uncharacterized protein</fullName>
    </submittedName>
</protein>
<proteinExistence type="predicted"/>
<name>A0A6M4IPC6_9BACT</name>
<dbReference type="Proteomes" id="UP000500938">
    <property type="component" value="Chromosome"/>
</dbReference>
<evidence type="ECO:0000313" key="2">
    <source>
        <dbReference type="EMBL" id="QJR34111.1"/>
    </source>
</evidence>
<reference evidence="2 3" key="1">
    <citation type="submission" date="2020-05" db="EMBL/GenBank/DDBJ databases">
        <title>Complete genome sequence of Gemmatimonas greenlandica TET16.</title>
        <authorList>
            <person name="Zeng Y."/>
        </authorList>
    </citation>
    <scope>NUCLEOTIDE SEQUENCE [LARGE SCALE GENOMIC DNA]</scope>
    <source>
        <strain evidence="2 3">TET16</strain>
    </source>
</reference>
<gene>
    <name evidence="2" type="ORF">HKW67_00575</name>
</gene>
<evidence type="ECO:0000256" key="1">
    <source>
        <dbReference type="SAM" id="Phobius"/>
    </source>
</evidence>
<organism evidence="2 3">
    <name type="scientific">Gemmatimonas groenlandica</name>
    <dbReference type="NCBI Taxonomy" id="2732249"/>
    <lineage>
        <taxon>Bacteria</taxon>
        <taxon>Pseudomonadati</taxon>
        <taxon>Gemmatimonadota</taxon>
        <taxon>Gemmatimonadia</taxon>
        <taxon>Gemmatimonadales</taxon>
        <taxon>Gemmatimonadaceae</taxon>
        <taxon>Gemmatimonas</taxon>
    </lineage>
</organism>
<keyword evidence="1" id="KW-1133">Transmembrane helix</keyword>
<sequence length="508" mass="54928">MSGSAGAIRLAMAQLLAWRSVSSRPLRALLLCGGFGVGVGVMIVLLAVGEAMVRQASQERLVGGGTITVLPEGIDIEVLTTGGLGGLFFSVPNARFVHRQVLSAPRLGDVVSVAAPQLEGKLLYVTTSDGIEHPVRASGEIPSATRALGALPLVAAGAWEDDDGDRRWMTPTPAELRHDIDHFHVPTPGMANRNSWGEWHYFNVISPDANRWAFISFIVGGDVTGDEWGGQVLVTLHERGRAPRRFSRTIAKERVRFSTRDANLTIGNDSVRVLPDGRYAVRADVLEEGSGTPLTLDLVLSPAPRVDFPGATLVSGDFTSGYAVPALRADASGSLCVSRVCEQFDGAQAYHDHNWGGWRGVTWEWGSARAGEYTLLYGRVTPEDSAGGTAPLFVYVTDAQGFLALFRPRVIRYDDARDVRTAKGVLRVPATAELLDVRGTDTLRLLLTVDDAVATDTRIGLVERGDSDAARALRRPWFVQMAGEARLEGRVRGRVLSGRGRGFFETYR</sequence>